<keyword evidence="4" id="KW-1185">Reference proteome</keyword>
<dbReference type="GO" id="GO:0120147">
    <property type="term" value="F:formylglycine-generating oxidase activity"/>
    <property type="evidence" value="ECO:0007669"/>
    <property type="project" value="TreeGrafter"/>
</dbReference>
<name>A0A6N6RH19_9FLAO</name>
<feature type="domain" description="Sulfatase-modifying factor enzyme-like" evidence="2">
    <location>
        <begin position="243"/>
        <end position="471"/>
    </location>
</feature>
<accession>A0A6N6RH19</accession>
<dbReference type="SUPFAM" id="SSF56436">
    <property type="entry name" value="C-type lectin-like"/>
    <property type="match status" value="1"/>
</dbReference>
<sequence>MNKLGLSIISVALLASCSSSDHGELVGVQNRPEWYPTEPYGMVYVRTGSFNMGHSDPDVPAAFAAPSKTVSISGFYMDQTEITNNEYRQFVQWVRDSIARFRLAEEEIEGFEWINPADGPRDGGEQSFYEEYLAGVRNDSLVKHLNWEPYLEWEEDNYLSPEYTEVIESMYLPFEERFLGGKMIDARQLNYVYFWIDKVKAARKSNRAEFDYTMDPEPSDDNDFHERTWNYQDYIKDNQEISDRSSFFEKEVINIYPDTLVWIADFSYSFNEPMHDKYFWHPAYDDYPVVGVTWKQANAFCNWRSKYRHDFLARNQMMQEHEFRLPTEAEWEYAARGGSELTMYPWGGPYATNSSGCFLANFKPMRGNLTADGGFYPVKATSYSPNGYNLYCMGGNVAEWTSTAYEEASYYYVNDFNPDFKYNAYDYESETMKRKVIRGGSWKDIAYFMQNGSRAYEFQDTAKSYIGFRTVQNFLGRDPGDF</sequence>
<dbReference type="OrthoDB" id="9768004at2"/>
<organism evidence="3 4">
    <name type="scientific">Phaeocystidibacter luteus</name>
    <dbReference type="NCBI Taxonomy" id="911197"/>
    <lineage>
        <taxon>Bacteria</taxon>
        <taxon>Pseudomonadati</taxon>
        <taxon>Bacteroidota</taxon>
        <taxon>Flavobacteriia</taxon>
        <taxon>Flavobacteriales</taxon>
        <taxon>Phaeocystidibacteraceae</taxon>
        <taxon>Phaeocystidibacter</taxon>
    </lineage>
</organism>
<comment type="caution">
    <text evidence="3">The sequence shown here is derived from an EMBL/GenBank/DDBJ whole genome shotgun (WGS) entry which is preliminary data.</text>
</comment>
<proteinExistence type="predicted"/>
<reference evidence="3 4" key="1">
    <citation type="submission" date="2019-09" db="EMBL/GenBank/DDBJ databases">
        <title>Genomes of family Cryomorphaceae.</title>
        <authorList>
            <person name="Bowman J.P."/>
        </authorList>
    </citation>
    <scope>NUCLEOTIDE SEQUENCE [LARGE SCALE GENOMIC DNA]</scope>
    <source>
        <strain evidence="3 4">LMG 25704</strain>
    </source>
</reference>
<dbReference type="PANTHER" id="PTHR23150">
    <property type="entry name" value="SULFATASE MODIFYING FACTOR 1, 2"/>
    <property type="match status" value="1"/>
</dbReference>
<evidence type="ECO:0000313" key="3">
    <source>
        <dbReference type="EMBL" id="KAB2813679.1"/>
    </source>
</evidence>
<keyword evidence="1" id="KW-0732">Signal</keyword>
<evidence type="ECO:0000313" key="4">
    <source>
        <dbReference type="Proteomes" id="UP000468650"/>
    </source>
</evidence>
<feature type="domain" description="Sulfatase-modifying factor enzyme-like" evidence="2">
    <location>
        <begin position="41"/>
        <end position="97"/>
    </location>
</feature>
<feature type="chain" id="PRO_5026724728" evidence="1">
    <location>
        <begin position="24"/>
        <end position="482"/>
    </location>
</feature>
<protein>
    <submittedName>
        <fullName evidence="3">SUMF1/EgtB/PvdO family nonheme iron enzyme</fullName>
    </submittedName>
</protein>
<dbReference type="InterPro" id="IPR016187">
    <property type="entry name" value="CTDL_fold"/>
</dbReference>
<gene>
    <name evidence="3" type="ORF">F8C67_05830</name>
</gene>
<dbReference type="Proteomes" id="UP000468650">
    <property type="component" value="Unassembled WGS sequence"/>
</dbReference>
<feature type="signal peptide" evidence="1">
    <location>
        <begin position="1"/>
        <end position="23"/>
    </location>
</feature>
<dbReference type="AlphaFoldDB" id="A0A6N6RH19"/>
<dbReference type="Pfam" id="PF03781">
    <property type="entry name" value="FGE-sulfatase"/>
    <property type="match status" value="2"/>
</dbReference>
<dbReference type="PROSITE" id="PS51257">
    <property type="entry name" value="PROKAR_LIPOPROTEIN"/>
    <property type="match status" value="1"/>
</dbReference>
<evidence type="ECO:0000259" key="2">
    <source>
        <dbReference type="Pfam" id="PF03781"/>
    </source>
</evidence>
<dbReference type="Gene3D" id="3.90.1580.10">
    <property type="entry name" value="paralog of FGE (formylglycine-generating enzyme)"/>
    <property type="match status" value="2"/>
</dbReference>
<dbReference type="RefSeq" id="WP_151666881.1">
    <property type="nucleotide sequence ID" value="NZ_WBVO01000003.1"/>
</dbReference>
<dbReference type="InterPro" id="IPR005532">
    <property type="entry name" value="SUMF_dom"/>
</dbReference>
<evidence type="ECO:0000256" key="1">
    <source>
        <dbReference type="SAM" id="SignalP"/>
    </source>
</evidence>
<dbReference type="InterPro" id="IPR051043">
    <property type="entry name" value="Sulfatase_Mod_Factor_Kinase"/>
</dbReference>
<dbReference type="EMBL" id="WBVO01000003">
    <property type="protein sequence ID" value="KAB2813679.1"/>
    <property type="molecule type" value="Genomic_DNA"/>
</dbReference>
<dbReference type="PANTHER" id="PTHR23150:SF19">
    <property type="entry name" value="FORMYLGLYCINE-GENERATING ENZYME"/>
    <property type="match status" value="1"/>
</dbReference>
<dbReference type="InterPro" id="IPR042095">
    <property type="entry name" value="SUMF_sf"/>
</dbReference>